<dbReference type="PRINTS" id="PR01183">
    <property type="entry name" value="RIBORDTASEM1"/>
</dbReference>
<dbReference type="InterPro" id="IPR050862">
    <property type="entry name" value="RdRp_reductase_class-2"/>
</dbReference>
<proteinExistence type="inferred from homology"/>
<dbReference type="EC" id="1.17.4.1" evidence="11"/>
<dbReference type="GO" id="GO:0004748">
    <property type="term" value="F:ribonucleoside-diphosphate reductase activity, thioredoxin disulfide as acceptor"/>
    <property type="evidence" value="ECO:0007669"/>
    <property type="project" value="UniProtKB-EC"/>
</dbReference>
<keyword evidence="9 11" id="KW-0170">Cobalt</keyword>
<evidence type="ECO:0000256" key="5">
    <source>
        <dbReference type="ARBA" id="ARBA00022741"/>
    </source>
</evidence>
<evidence type="ECO:0000259" key="14">
    <source>
        <dbReference type="Pfam" id="PF02867"/>
    </source>
</evidence>
<organism evidence="15 16">
    <name type="scientific">Achromobacter denitrificans</name>
    <name type="common">Alcaligenes denitrificans</name>
    <dbReference type="NCBI Taxonomy" id="32002"/>
    <lineage>
        <taxon>Bacteria</taxon>
        <taxon>Pseudomonadati</taxon>
        <taxon>Pseudomonadota</taxon>
        <taxon>Betaproteobacteria</taxon>
        <taxon>Burkholderiales</taxon>
        <taxon>Alcaligenaceae</taxon>
        <taxon>Achromobacter</taxon>
    </lineage>
</organism>
<dbReference type="EMBL" id="CP154792">
    <property type="protein sequence ID" value="XAN19322.1"/>
    <property type="molecule type" value="Genomic_DNA"/>
</dbReference>
<feature type="domain" description="Ribonucleotide reductase large subunit C-terminal" evidence="14">
    <location>
        <begin position="80"/>
        <end position="568"/>
    </location>
</feature>
<evidence type="ECO:0000313" key="15">
    <source>
        <dbReference type="EMBL" id="XAN19322.1"/>
    </source>
</evidence>
<comment type="function">
    <text evidence="11">Catalyzes the reduction of ribonucleotides to deoxyribonucleotides. May function to provide a pool of deoxyribonucleotide precursors for DNA repair during oxygen limitation and/or for immediate growth after restoration of oxygen.</text>
</comment>
<keyword evidence="16" id="KW-1185">Reference proteome</keyword>
<dbReference type="InterPro" id="IPR013344">
    <property type="entry name" value="RNR_NrdJ/NrdZ"/>
</dbReference>
<dbReference type="Pfam" id="PF00317">
    <property type="entry name" value="Ribonuc_red_lgN"/>
    <property type="match status" value="1"/>
</dbReference>
<protein>
    <recommendedName>
        <fullName evidence="11">Vitamin B12-dependent ribonucleotide reductase</fullName>
        <ecNumber evidence="11">1.17.4.1</ecNumber>
    </recommendedName>
</protein>
<dbReference type="PANTHER" id="PTHR43371:SF1">
    <property type="entry name" value="RIBONUCLEOSIDE-DIPHOSPHATE REDUCTASE"/>
    <property type="match status" value="1"/>
</dbReference>
<sequence>MRLSVQPICFQVLADRYAAPGESLAAQVYARVAHALAQAEPLDKRAEISRLFRRNLENGAIGAGRIMANAGTAAHATMVNCFVQPVGGGRSGLSFADGIAEACKTLAMGGGVGYDFSPLPPAAADADASSAAPAVCQAIDRYEEACANLRSAGSRRGAQMAVLSCSHPDILEFAGAKRGRRRWRTFNVSVAVTDAFLDAVERDDAWALEHAARPGAAAIAAGAVRSESGLWRYRVESARAIWDEICRQALHSSEPGLLYIDTIKRTNNLRALESIRATNPCGEQPLPEYGCCVLGPIDLSRLVRHPFGVAAPPEIDLARLGGMVRTQVRMLDNVIDLTRWPLPAQEQEARAKRRIGVGVTGLADMLAMMRLRYDSESGRACAQAVARCIRDHAYAASAALAAERGPFPLYRAQDYLAAGAIGDTLPQEARQAIAEHGLRNSHLVSYAPTGSVSLAFADNCSNGIEPAYGWSYRRRLRVGGESPVEMTAENHAWRLWKRLHPGQSAPPGYFLGAADIAPEDHVAMLAALQPYVDASISKTVPVPGDWPVERVQALFMRGWRAGLKGLTIFRPDPGLEAVMSPAPDATAPGGSPAQDCRICG</sequence>
<keyword evidence="5 11" id="KW-0547">Nucleotide-binding</keyword>
<evidence type="ECO:0000256" key="9">
    <source>
        <dbReference type="ARBA" id="ARBA00023285"/>
    </source>
</evidence>
<evidence type="ECO:0000256" key="1">
    <source>
        <dbReference type="ARBA" id="ARBA00001922"/>
    </source>
</evidence>
<evidence type="ECO:0000256" key="6">
    <source>
        <dbReference type="ARBA" id="ARBA00023002"/>
    </source>
</evidence>
<feature type="domain" description="Ribonucleotide reductase large subunit N-terminal" evidence="13">
    <location>
        <begin position="7"/>
        <end position="73"/>
    </location>
</feature>
<dbReference type="InterPro" id="IPR000788">
    <property type="entry name" value="RNR_lg_C"/>
</dbReference>
<evidence type="ECO:0000256" key="7">
    <source>
        <dbReference type="ARBA" id="ARBA00023116"/>
    </source>
</evidence>
<dbReference type="Pfam" id="PF02867">
    <property type="entry name" value="Ribonuc_red_lgC"/>
    <property type="match status" value="1"/>
</dbReference>
<keyword evidence="4 11" id="KW-0237">DNA synthesis</keyword>
<name>A0ABZ3GB99_ACHDE</name>
<evidence type="ECO:0000256" key="2">
    <source>
        <dbReference type="ARBA" id="ARBA00007405"/>
    </source>
</evidence>
<evidence type="ECO:0000256" key="3">
    <source>
        <dbReference type="ARBA" id="ARBA00022628"/>
    </source>
</evidence>
<evidence type="ECO:0000259" key="13">
    <source>
        <dbReference type="Pfam" id="PF00317"/>
    </source>
</evidence>
<dbReference type="Proteomes" id="UP001446337">
    <property type="component" value="Chromosome"/>
</dbReference>
<evidence type="ECO:0000256" key="11">
    <source>
        <dbReference type="RuleBase" id="RU364064"/>
    </source>
</evidence>
<dbReference type="InterPro" id="IPR013509">
    <property type="entry name" value="RNR_lsu_N"/>
</dbReference>
<comment type="cofactor">
    <cofactor evidence="1 11">
        <name>adenosylcob(III)alamin</name>
        <dbReference type="ChEBI" id="CHEBI:18408"/>
    </cofactor>
</comment>
<gene>
    <name evidence="15" type="ORF">AAIK43_15090</name>
</gene>
<evidence type="ECO:0000256" key="12">
    <source>
        <dbReference type="SAM" id="MobiDB-lite"/>
    </source>
</evidence>
<dbReference type="CDD" id="cd02888">
    <property type="entry name" value="RNR_II_dimer"/>
    <property type="match status" value="1"/>
</dbReference>
<reference evidence="15 16" key="1">
    <citation type="submission" date="2024-05" db="EMBL/GenBank/DDBJ databases">
        <title>Achromobacter denitrificans. BP1, complete genome.</title>
        <authorList>
            <person name="Zhang B."/>
        </authorList>
    </citation>
    <scope>NUCLEOTIDE SEQUENCE [LARGE SCALE GENOMIC DNA]</scope>
    <source>
        <strain evidence="15 16">BP1</strain>
    </source>
</reference>
<dbReference type="SUPFAM" id="SSF51998">
    <property type="entry name" value="PFL-like glycyl radical enzymes"/>
    <property type="match status" value="1"/>
</dbReference>
<comment type="catalytic activity">
    <reaction evidence="10 11">
        <text>a 2'-deoxyribonucleoside 5'-diphosphate + [thioredoxin]-disulfide + H2O = a ribonucleoside 5'-diphosphate + [thioredoxin]-dithiol</text>
        <dbReference type="Rhea" id="RHEA:23252"/>
        <dbReference type="Rhea" id="RHEA-COMP:10698"/>
        <dbReference type="Rhea" id="RHEA-COMP:10700"/>
        <dbReference type="ChEBI" id="CHEBI:15377"/>
        <dbReference type="ChEBI" id="CHEBI:29950"/>
        <dbReference type="ChEBI" id="CHEBI:50058"/>
        <dbReference type="ChEBI" id="CHEBI:57930"/>
        <dbReference type="ChEBI" id="CHEBI:73316"/>
        <dbReference type="EC" id="1.17.4.1"/>
    </reaction>
</comment>
<keyword evidence="6 11" id="KW-0560">Oxidoreductase</keyword>
<dbReference type="NCBIfam" id="TIGR02504">
    <property type="entry name" value="NrdJ_Z"/>
    <property type="match status" value="1"/>
</dbReference>
<evidence type="ECO:0000256" key="4">
    <source>
        <dbReference type="ARBA" id="ARBA00022634"/>
    </source>
</evidence>
<keyword evidence="8" id="KW-1015">Disulfide bond</keyword>
<evidence type="ECO:0000313" key="16">
    <source>
        <dbReference type="Proteomes" id="UP001446337"/>
    </source>
</evidence>
<evidence type="ECO:0000256" key="8">
    <source>
        <dbReference type="ARBA" id="ARBA00023157"/>
    </source>
</evidence>
<keyword evidence="3 11" id="KW-0846">Cobalamin</keyword>
<keyword evidence="7" id="KW-0215">Deoxyribonucleotide synthesis</keyword>
<feature type="region of interest" description="Disordered" evidence="12">
    <location>
        <begin position="580"/>
        <end position="600"/>
    </location>
</feature>
<accession>A0ABZ3GB99</accession>
<dbReference type="PANTHER" id="PTHR43371">
    <property type="entry name" value="VITAMIN B12-DEPENDENT RIBONUCLEOTIDE REDUCTASE"/>
    <property type="match status" value="1"/>
</dbReference>
<dbReference type="Gene3D" id="3.20.70.20">
    <property type="match status" value="1"/>
</dbReference>
<comment type="similarity">
    <text evidence="2 11">Belongs to the ribonucleoside diphosphate reductase class-2 family.</text>
</comment>
<evidence type="ECO:0000256" key="10">
    <source>
        <dbReference type="ARBA" id="ARBA00047754"/>
    </source>
</evidence>